<reference evidence="1 2" key="1">
    <citation type="submission" date="2016-11" db="EMBL/GenBank/DDBJ databases">
        <authorList>
            <person name="Jaros S."/>
            <person name="Januszkiewicz K."/>
            <person name="Wedrychowicz H."/>
        </authorList>
    </citation>
    <scope>NUCLEOTIDE SEQUENCE [LARGE SCALE GENOMIC DNA]</scope>
    <source>
        <strain evidence="1 2">GAS138</strain>
    </source>
</reference>
<sequence length="175" mass="19431">MATNFKSLIENEVDRLFAELNAKPGECCDNPVTGGGFVWGLDPIATQKKEAVARLRAREWFALNGPPDAPPLPLSHADVGDYRDARGLKGVVGFYARSLSRQGYDVQKHPSFDDFARGLMALAVEKGLWNLENDQTLIRRFRPRPLEGMTPSAFWAPPKEYEQLMASYGCSRSAA</sequence>
<protein>
    <submittedName>
        <fullName evidence="1">Uncharacterized protein</fullName>
    </submittedName>
</protein>
<gene>
    <name evidence="1" type="ORF">SAMN05443248_0836</name>
</gene>
<evidence type="ECO:0000313" key="1">
    <source>
        <dbReference type="EMBL" id="SHG24141.1"/>
    </source>
</evidence>
<accession>A0A1M5I7A0</accession>
<dbReference type="RefSeq" id="WP_079600125.1">
    <property type="nucleotide sequence ID" value="NZ_LT670817.1"/>
</dbReference>
<dbReference type="OrthoDB" id="9798415at2"/>
<dbReference type="EMBL" id="LT670817">
    <property type="protein sequence ID" value="SHG24141.1"/>
    <property type="molecule type" value="Genomic_DNA"/>
</dbReference>
<dbReference type="AlphaFoldDB" id="A0A1M5I7A0"/>
<proteinExistence type="predicted"/>
<name>A0A1M5I7A0_9BRAD</name>
<evidence type="ECO:0000313" key="2">
    <source>
        <dbReference type="Proteomes" id="UP000189796"/>
    </source>
</evidence>
<dbReference type="Proteomes" id="UP000189796">
    <property type="component" value="Chromosome I"/>
</dbReference>
<organism evidence="1 2">
    <name type="scientific">Bradyrhizobium erythrophlei</name>
    <dbReference type="NCBI Taxonomy" id="1437360"/>
    <lineage>
        <taxon>Bacteria</taxon>
        <taxon>Pseudomonadati</taxon>
        <taxon>Pseudomonadota</taxon>
        <taxon>Alphaproteobacteria</taxon>
        <taxon>Hyphomicrobiales</taxon>
        <taxon>Nitrobacteraceae</taxon>
        <taxon>Bradyrhizobium</taxon>
    </lineage>
</organism>